<dbReference type="CDD" id="cd22268">
    <property type="entry name" value="DPBB_RlpA-like"/>
    <property type="match status" value="1"/>
</dbReference>
<dbReference type="GO" id="GO:0008932">
    <property type="term" value="F:lytic endotransglycosylase activity"/>
    <property type="evidence" value="ECO:0007669"/>
    <property type="project" value="UniProtKB-UniRule"/>
</dbReference>
<dbReference type="GO" id="GO:0071555">
    <property type="term" value="P:cell wall organization"/>
    <property type="evidence" value="ECO:0007669"/>
    <property type="project" value="UniProtKB-KW"/>
</dbReference>
<proteinExistence type="inferred from homology"/>
<dbReference type="GO" id="GO:0000270">
    <property type="term" value="P:peptidoglycan metabolic process"/>
    <property type="evidence" value="ECO:0007669"/>
    <property type="project" value="UniProtKB-UniRule"/>
</dbReference>
<dbReference type="InterPro" id="IPR036908">
    <property type="entry name" value="RlpA-like_sf"/>
</dbReference>
<dbReference type="Proteomes" id="UP000608154">
    <property type="component" value="Unassembled WGS sequence"/>
</dbReference>
<dbReference type="Gene3D" id="2.40.40.10">
    <property type="entry name" value="RlpA-like domain"/>
    <property type="match status" value="1"/>
</dbReference>
<protein>
    <recommendedName>
        <fullName evidence="3">Endolytic peptidoglycan transglycosylase RlpA</fullName>
        <ecNumber evidence="3">4.2.2.-</ecNumber>
    </recommendedName>
</protein>
<comment type="similarity">
    <text evidence="3 4">Belongs to the RlpA family.</text>
</comment>
<reference evidence="6" key="2">
    <citation type="submission" date="2020-09" db="EMBL/GenBank/DDBJ databases">
        <authorList>
            <person name="Sun Q."/>
            <person name="Zhou Y."/>
        </authorList>
    </citation>
    <scope>NUCLEOTIDE SEQUENCE</scope>
    <source>
        <strain evidence="6">CGMCC 1.15095</strain>
    </source>
</reference>
<organism evidence="6 7">
    <name type="scientific">Novosphingobium endophyticum</name>
    <dbReference type="NCBI Taxonomy" id="1955250"/>
    <lineage>
        <taxon>Bacteria</taxon>
        <taxon>Pseudomonadati</taxon>
        <taxon>Pseudomonadota</taxon>
        <taxon>Alphaproteobacteria</taxon>
        <taxon>Sphingomonadales</taxon>
        <taxon>Sphingomonadaceae</taxon>
        <taxon>Novosphingobium</taxon>
    </lineage>
</organism>
<comment type="function">
    <text evidence="3">Lytic transglycosylase with a strong preference for naked glycan strands that lack stem peptides.</text>
</comment>
<dbReference type="SUPFAM" id="SSF50685">
    <property type="entry name" value="Barwin-like endoglucanases"/>
    <property type="match status" value="1"/>
</dbReference>
<evidence type="ECO:0000256" key="4">
    <source>
        <dbReference type="RuleBase" id="RU003495"/>
    </source>
</evidence>
<name>A0A916TRV6_9SPHN</name>
<sequence length="179" mass="18805">MGAQARNRCVGVRPRRNGTEWDILAAVRPGNRRAGLFAAVAALVTLPLTGPVLAEDIAIADTAPALAEIAPARPIESAPTFDPIGSGVASYYGDELAGNRTASGERFDPDALTAAHRTLPFGSKVRVTYEKTGESVIVTINDRGPFHGNRVIDLSEAAAEQIGLVRAGHGRVVLALRSE</sequence>
<dbReference type="EC" id="4.2.2.-" evidence="3"/>
<dbReference type="HAMAP" id="MF_02071">
    <property type="entry name" value="RlpA"/>
    <property type="match status" value="1"/>
</dbReference>
<comment type="caution">
    <text evidence="6">The sequence shown here is derived from an EMBL/GenBank/DDBJ whole genome shotgun (WGS) entry which is preliminary data.</text>
</comment>
<evidence type="ECO:0000313" key="6">
    <source>
        <dbReference type="EMBL" id="GGB99694.1"/>
    </source>
</evidence>
<dbReference type="InterPro" id="IPR034718">
    <property type="entry name" value="RlpA"/>
</dbReference>
<dbReference type="InterPro" id="IPR009009">
    <property type="entry name" value="RlpA-like_DPBB"/>
</dbReference>
<dbReference type="AlphaFoldDB" id="A0A916TRV6"/>
<keyword evidence="1 3" id="KW-0456">Lyase</keyword>
<dbReference type="PANTHER" id="PTHR34183:SF8">
    <property type="entry name" value="ENDOLYTIC PEPTIDOGLYCAN TRANSGLYCOSYLASE RLPA-RELATED"/>
    <property type="match status" value="1"/>
</dbReference>
<keyword evidence="7" id="KW-1185">Reference proteome</keyword>
<accession>A0A916TRV6</accession>
<dbReference type="Pfam" id="PF03330">
    <property type="entry name" value="DPBB_1"/>
    <property type="match status" value="1"/>
</dbReference>
<evidence type="ECO:0000256" key="1">
    <source>
        <dbReference type="ARBA" id="ARBA00023239"/>
    </source>
</evidence>
<evidence type="ECO:0000256" key="3">
    <source>
        <dbReference type="HAMAP-Rule" id="MF_02071"/>
    </source>
</evidence>
<dbReference type="PANTHER" id="PTHR34183">
    <property type="entry name" value="ENDOLYTIC PEPTIDOGLYCAN TRANSGLYCOSYLASE RLPA"/>
    <property type="match status" value="1"/>
</dbReference>
<dbReference type="NCBIfam" id="TIGR00413">
    <property type="entry name" value="rlpA"/>
    <property type="match status" value="1"/>
</dbReference>
<gene>
    <name evidence="3" type="primary">rlpA</name>
    <name evidence="6" type="ORF">GCM10011494_17710</name>
</gene>
<evidence type="ECO:0000256" key="2">
    <source>
        <dbReference type="ARBA" id="ARBA00023316"/>
    </source>
</evidence>
<keyword evidence="2 3" id="KW-0961">Cell wall biogenesis/degradation</keyword>
<dbReference type="InterPro" id="IPR012997">
    <property type="entry name" value="RplA"/>
</dbReference>
<evidence type="ECO:0000259" key="5">
    <source>
        <dbReference type="Pfam" id="PF03330"/>
    </source>
</evidence>
<feature type="domain" description="RlpA-like protein double-psi beta-barrel" evidence="5">
    <location>
        <begin position="86"/>
        <end position="172"/>
    </location>
</feature>
<evidence type="ECO:0000313" key="7">
    <source>
        <dbReference type="Proteomes" id="UP000608154"/>
    </source>
</evidence>
<reference evidence="6" key="1">
    <citation type="journal article" date="2014" name="Int. J. Syst. Evol. Microbiol.">
        <title>Complete genome sequence of Corynebacterium casei LMG S-19264T (=DSM 44701T), isolated from a smear-ripened cheese.</title>
        <authorList>
            <consortium name="US DOE Joint Genome Institute (JGI-PGF)"/>
            <person name="Walter F."/>
            <person name="Albersmeier A."/>
            <person name="Kalinowski J."/>
            <person name="Ruckert C."/>
        </authorList>
    </citation>
    <scope>NUCLEOTIDE SEQUENCE</scope>
    <source>
        <strain evidence="6">CGMCC 1.15095</strain>
    </source>
</reference>
<dbReference type="EMBL" id="BMHK01000009">
    <property type="protein sequence ID" value="GGB99694.1"/>
    <property type="molecule type" value="Genomic_DNA"/>
</dbReference>